<sequence>MHVIRTWCQPSDKLSVYTSMRCQRTRKQHMRSDTQKHEMSMYLRSKHVDRHVGAVVSDIMQPGRASDMWTTWCHLTCHREHAGRHVEHERFLFELRVVQGRPFRVENAFEFSWTGGYLRSSRKGFGRGFGQGVKATTNQTLNARLVFWVLRGKEGYVSISLRGLAERLHKACSVRGGCKKACSVMLYPWWVLHVSLRQGRLLEYVPTRLGELLVLDCLGLGWRGVIFVSWGPGSLSDISLGLSSVTLTGLSLARHVALPGHGVGLDGQSCSCLIVGWSVGLSSPTLGVGRPSVMFLFDCWPVVQPMLRTVQGCYRRWPDTAAPTDGARRRWCVDVTRVDSGGLQWHVRFMCRTSSRA</sequence>
<gene>
    <name evidence="1" type="ORF">F2Q69_00015365</name>
</gene>
<evidence type="ECO:0000313" key="1">
    <source>
        <dbReference type="EMBL" id="KAF3555007.1"/>
    </source>
</evidence>
<organism evidence="1 2">
    <name type="scientific">Brassica cretica</name>
    <name type="common">Mustard</name>
    <dbReference type="NCBI Taxonomy" id="69181"/>
    <lineage>
        <taxon>Eukaryota</taxon>
        <taxon>Viridiplantae</taxon>
        <taxon>Streptophyta</taxon>
        <taxon>Embryophyta</taxon>
        <taxon>Tracheophyta</taxon>
        <taxon>Spermatophyta</taxon>
        <taxon>Magnoliopsida</taxon>
        <taxon>eudicotyledons</taxon>
        <taxon>Gunneridae</taxon>
        <taxon>Pentapetalae</taxon>
        <taxon>rosids</taxon>
        <taxon>malvids</taxon>
        <taxon>Brassicales</taxon>
        <taxon>Brassicaceae</taxon>
        <taxon>Brassiceae</taxon>
        <taxon>Brassica</taxon>
    </lineage>
</organism>
<dbReference type="AlphaFoldDB" id="A0A8S9QTG6"/>
<protein>
    <submittedName>
        <fullName evidence="1">Uncharacterized protein</fullName>
    </submittedName>
</protein>
<proteinExistence type="predicted"/>
<reference evidence="1" key="1">
    <citation type="submission" date="2019-12" db="EMBL/GenBank/DDBJ databases">
        <title>Genome sequencing and annotation of Brassica cretica.</title>
        <authorList>
            <person name="Studholme D.J."/>
            <person name="Sarris P."/>
        </authorList>
    </citation>
    <scope>NUCLEOTIDE SEQUENCE</scope>
    <source>
        <strain evidence="1">PFS-109/04</strain>
        <tissue evidence="1">Leaf</tissue>
    </source>
</reference>
<accession>A0A8S9QTG6</accession>
<evidence type="ECO:0000313" key="2">
    <source>
        <dbReference type="Proteomes" id="UP000712600"/>
    </source>
</evidence>
<comment type="caution">
    <text evidence="1">The sequence shown here is derived from an EMBL/GenBank/DDBJ whole genome shotgun (WGS) entry which is preliminary data.</text>
</comment>
<dbReference type="Proteomes" id="UP000712600">
    <property type="component" value="Unassembled WGS sequence"/>
</dbReference>
<name>A0A8S9QTG6_BRACR</name>
<dbReference type="EMBL" id="QGKX02000996">
    <property type="protein sequence ID" value="KAF3555007.1"/>
    <property type="molecule type" value="Genomic_DNA"/>
</dbReference>